<evidence type="ECO:0000256" key="1">
    <source>
        <dbReference type="ARBA" id="ARBA00000920"/>
    </source>
</evidence>
<keyword evidence="6" id="KW-0285">Flavoprotein</keyword>
<evidence type="ECO:0000256" key="9">
    <source>
        <dbReference type="ARBA" id="ARBA00022989"/>
    </source>
</evidence>
<dbReference type="Pfam" id="PF05199">
    <property type="entry name" value="GMC_oxred_C"/>
    <property type="match status" value="1"/>
</dbReference>
<dbReference type="Proteomes" id="UP000652761">
    <property type="component" value="Unassembled WGS sequence"/>
</dbReference>
<dbReference type="InterPro" id="IPR012400">
    <property type="entry name" value="Long_Oxdase"/>
</dbReference>
<keyword evidence="9 16" id="KW-1133">Transmembrane helix</keyword>
<evidence type="ECO:0000256" key="10">
    <source>
        <dbReference type="ARBA" id="ARBA00023002"/>
    </source>
</evidence>
<feature type="domain" description="Glucose-methanol-choline oxidoreductase N-terminal" evidence="17">
    <location>
        <begin position="289"/>
        <end position="511"/>
    </location>
</feature>
<keyword evidence="11 12" id="KW-0472">Membrane</keyword>
<dbReference type="InterPro" id="IPR036188">
    <property type="entry name" value="FAD/NAD-bd_sf"/>
</dbReference>
<evidence type="ECO:0000256" key="6">
    <source>
        <dbReference type="ARBA" id="ARBA00022630"/>
    </source>
</evidence>
<dbReference type="EC" id="1.1.3.20" evidence="5 12"/>
<evidence type="ECO:0000256" key="15">
    <source>
        <dbReference type="SAM" id="MobiDB-lite"/>
    </source>
</evidence>
<dbReference type="PIRSF" id="PIRSF028937">
    <property type="entry name" value="Lg_Ch_AO"/>
    <property type="match status" value="1"/>
</dbReference>
<dbReference type="InterPro" id="IPR007867">
    <property type="entry name" value="GMC_OxRtase_C"/>
</dbReference>
<reference evidence="20" key="1">
    <citation type="submission" date="2017-07" db="EMBL/GenBank/DDBJ databases">
        <title>Taro Niue Genome Assembly and Annotation.</title>
        <authorList>
            <person name="Atibalentja N."/>
            <person name="Keating K."/>
            <person name="Fields C.J."/>
        </authorList>
    </citation>
    <scope>NUCLEOTIDE SEQUENCE</scope>
    <source>
        <strain evidence="20">Niue_2</strain>
        <tissue evidence="20">Leaf</tissue>
    </source>
</reference>
<dbReference type="GO" id="GO:0016020">
    <property type="term" value="C:membrane"/>
    <property type="evidence" value="ECO:0007669"/>
    <property type="project" value="UniProtKB-SubCell"/>
</dbReference>
<comment type="similarity">
    <text evidence="4 12">Belongs to the GMC oxidoreductase family.</text>
</comment>
<comment type="catalytic activity">
    <reaction evidence="1 12">
        <text>a long-chain primary fatty alcohol + O2 = a long-chain fatty aldehyde + H2O2</text>
        <dbReference type="Rhea" id="RHEA:22756"/>
        <dbReference type="ChEBI" id="CHEBI:15379"/>
        <dbReference type="ChEBI" id="CHEBI:16240"/>
        <dbReference type="ChEBI" id="CHEBI:17176"/>
        <dbReference type="ChEBI" id="CHEBI:77396"/>
        <dbReference type="EC" id="1.1.3.20"/>
    </reaction>
</comment>
<feature type="active site" description="Proton acceptor" evidence="13">
    <location>
        <position position="689"/>
    </location>
</feature>
<evidence type="ECO:0000259" key="17">
    <source>
        <dbReference type="Pfam" id="PF00732"/>
    </source>
</evidence>
<evidence type="ECO:0000256" key="4">
    <source>
        <dbReference type="ARBA" id="ARBA00010790"/>
    </source>
</evidence>
<evidence type="ECO:0000256" key="13">
    <source>
        <dbReference type="PIRSR" id="PIRSR028937-1"/>
    </source>
</evidence>
<evidence type="ECO:0000256" key="8">
    <source>
        <dbReference type="ARBA" id="ARBA00022827"/>
    </source>
</evidence>
<evidence type="ECO:0000256" key="5">
    <source>
        <dbReference type="ARBA" id="ARBA00013125"/>
    </source>
</evidence>
<evidence type="ECO:0000256" key="11">
    <source>
        <dbReference type="ARBA" id="ARBA00023136"/>
    </source>
</evidence>
<protein>
    <recommendedName>
        <fullName evidence="5 12">Long-chain-alcohol oxidase</fullName>
        <ecNumber evidence="5 12">1.1.3.20</ecNumber>
    </recommendedName>
</protein>
<proteinExistence type="inferred from homology"/>
<comment type="subcellular location">
    <subcellularLocation>
        <location evidence="3 12">Membrane</location>
    </subcellularLocation>
</comment>
<evidence type="ECO:0000256" key="16">
    <source>
        <dbReference type="SAM" id="Phobius"/>
    </source>
</evidence>
<dbReference type="OrthoDB" id="269227at2759"/>
<feature type="binding site" evidence="14">
    <location>
        <begin position="242"/>
        <end position="257"/>
    </location>
    <ligand>
        <name>FAD</name>
        <dbReference type="ChEBI" id="CHEBI:57692"/>
    </ligand>
</feature>
<keyword evidence="10 12" id="KW-0560">Oxidoreductase</keyword>
<sequence>MEGTRTRRDCHPLLRRSSSGDRYQHGLSHAQLRSLTAVCEALLPPLEVEDVAISGSREEPPSKSLQAFYRVSGSDARLAEEVGTLLGSGMPEAVSLLRVILWLLSTRLGTLILCGLVSLSWRFPFVHSYPDLPLEKREQVLQRWNRENFFRPLRIAFALFKVVTFHVFFTRSNENTENPAWDAIGYQLPAEEKTPKAHKERPLEKGIIEMKDETDASLLRSLEQKGLTVLEDATHDLYKVECDVVIVGSGSGGGVAAAVLASSGLKVVVLEKGNYFVASDYSSDEGPSMEELYEARGFLSTVDAKMMILAGSTVGGGSAVNWAACIKTPPHVLREWDEEHKLPLFGSADYLSAMETVWKRLGVTEKCIEEGFQNKVLRRGCENLGLKVEGVARNSSEGHYCGACGFGCPTGDKRGTDTTWLVDAVDHGAVILTGCRAEKFFFEDNRPGAKRGKKCLGVIAGAVAGSGVGKKLHIRARASISSCGSLLTPVLMASSGLKNPHIGKNLHLHPALMAWGYFPESMTDLKGRTFEGGLITSLHKMAASEEDGADPAAREFLIETPALGPAAFASLFPWVSGRDMKERVSRYARTAHLFALVRDRGSGTVVDAQRFKYRFDPSDRENLRAGLRQALRILVAAGATEVGTHRSDGQSIRCKGVREEELEEFLDGVAPVGGPYSRDETWNLYATAHQMGSCRMGASEGEGAVDGNGESWEAEGLFACDASLFPTAVGVNPMITVQATAYCVAGQIAETLLRERTGRTAINGHVGEAETDKS</sequence>
<keyword evidence="8 14" id="KW-0274">FAD</keyword>
<evidence type="ECO:0000259" key="19">
    <source>
        <dbReference type="Pfam" id="PF05199"/>
    </source>
</evidence>
<dbReference type="GO" id="GO:0050660">
    <property type="term" value="F:flavin adenine dinucleotide binding"/>
    <property type="evidence" value="ECO:0007669"/>
    <property type="project" value="InterPro"/>
</dbReference>
<evidence type="ECO:0000313" key="20">
    <source>
        <dbReference type="EMBL" id="MQM13078.1"/>
    </source>
</evidence>
<gene>
    <name evidence="20" type="ORF">Taro_045998</name>
</gene>
<dbReference type="InterPro" id="IPR003953">
    <property type="entry name" value="FAD-dep_OxRdtase_2_FAD-bd"/>
</dbReference>
<dbReference type="Gene3D" id="3.50.50.60">
    <property type="entry name" value="FAD/NAD(P)-binding domain"/>
    <property type="match status" value="2"/>
</dbReference>
<comment type="function">
    <text evidence="2 12">Long-chain fatty alcohol oxidase involved in the omega-oxidation pathway of lipid degradation.</text>
</comment>
<dbReference type="PANTHER" id="PTHR46056:SF12">
    <property type="entry name" value="LONG-CHAIN-ALCOHOL OXIDASE"/>
    <property type="match status" value="1"/>
</dbReference>
<evidence type="ECO:0000256" key="12">
    <source>
        <dbReference type="PIRNR" id="PIRNR028937"/>
    </source>
</evidence>
<dbReference type="Pfam" id="PF00732">
    <property type="entry name" value="GMC_oxred_N"/>
    <property type="match status" value="1"/>
</dbReference>
<dbReference type="PANTHER" id="PTHR46056">
    <property type="entry name" value="LONG-CHAIN-ALCOHOL OXIDASE"/>
    <property type="match status" value="1"/>
</dbReference>
<feature type="transmembrane region" description="Helical" evidence="16">
    <location>
        <begin position="99"/>
        <end position="119"/>
    </location>
</feature>
<evidence type="ECO:0000256" key="7">
    <source>
        <dbReference type="ARBA" id="ARBA00022692"/>
    </source>
</evidence>
<organism evidence="20 21">
    <name type="scientific">Colocasia esculenta</name>
    <name type="common">Wild taro</name>
    <name type="synonym">Arum esculentum</name>
    <dbReference type="NCBI Taxonomy" id="4460"/>
    <lineage>
        <taxon>Eukaryota</taxon>
        <taxon>Viridiplantae</taxon>
        <taxon>Streptophyta</taxon>
        <taxon>Embryophyta</taxon>
        <taxon>Tracheophyta</taxon>
        <taxon>Spermatophyta</taxon>
        <taxon>Magnoliopsida</taxon>
        <taxon>Liliopsida</taxon>
        <taxon>Araceae</taxon>
        <taxon>Aroideae</taxon>
        <taxon>Colocasieae</taxon>
        <taxon>Colocasia</taxon>
    </lineage>
</organism>
<evidence type="ECO:0000256" key="2">
    <source>
        <dbReference type="ARBA" id="ARBA00003842"/>
    </source>
</evidence>
<feature type="domain" description="FAD-dependent oxidoreductase 2 FAD-binding" evidence="18">
    <location>
        <begin position="243"/>
        <end position="276"/>
    </location>
</feature>
<dbReference type="AlphaFoldDB" id="A0A843X1D1"/>
<dbReference type="Pfam" id="PF00890">
    <property type="entry name" value="FAD_binding_2"/>
    <property type="match status" value="1"/>
</dbReference>
<feature type="domain" description="Glucose-methanol-choline oxidoreductase C-terminal" evidence="19">
    <location>
        <begin position="610"/>
        <end position="741"/>
    </location>
</feature>
<dbReference type="EMBL" id="NMUH01005552">
    <property type="protein sequence ID" value="MQM13078.1"/>
    <property type="molecule type" value="Genomic_DNA"/>
</dbReference>
<accession>A0A843X1D1</accession>
<keyword evidence="21" id="KW-1185">Reference proteome</keyword>
<name>A0A843X1D1_COLES</name>
<keyword evidence="7 16" id="KW-0812">Transmembrane</keyword>
<comment type="caution">
    <text evidence="20">The sequence shown here is derived from an EMBL/GenBank/DDBJ whole genome shotgun (WGS) entry which is preliminary data.</text>
</comment>
<dbReference type="SUPFAM" id="SSF51905">
    <property type="entry name" value="FAD/NAD(P)-binding domain"/>
    <property type="match status" value="1"/>
</dbReference>
<dbReference type="InterPro" id="IPR000172">
    <property type="entry name" value="GMC_OxRdtase_N"/>
</dbReference>
<evidence type="ECO:0000256" key="3">
    <source>
        <dbReference type="ARBA" id="ARBA00004370"/>
    </source>
</evidence>
<evidence type="ECO:0000256" key="14">
    <source>
        <dbReference type="PIRSR" id="PIRSR028937-2"/>
    </source>
</evidence>
<feature type="region of interest" description="Disordered" evidence="15">
    <location>
        <begin position="1"/>
        <end position="22"/>
    </location>
</feature>
<dbReference type="GO" id="GO:0046577">
    <property type="term" value="F:long-chain-alcohol oxidase activity"/>
    <property type="evidence" value="ECO:0007669"/>
    <property type="project" value="UniProtKB-EC"/>
</dbReference>
<evidence type="ECO:0000313" key="21">
    <source>
        <dbReference type="Proteomes" id="UP000652761"/>
    </source>
</evidence>
<evidence type="ECO:0000259" key="18">
    <source>
        <dbReference type="Pfam" id="PF00890"/>
    </source>
</evidence>